<gene>
    <name evidence="3" type="ordered locus">Ping_1967</name>
</gene>
<dbReference type="GO" id="GO:0042834">
    <property type="term" value="F:peptidoglycan binding"/>
    <property type="evidence" value="ECO:0007669"/>
    <property type="project" value="InterPro"/>
</dbReference>
<dbReference type="PANTHER" id="PTHR38687:SF1">
    <property type="entry name" value="CELL DIVISION PROTEIN DEDD"/>
    <property type="match status" value="1"/>
</dbReference>
<dbReference type="AlphaFoldDB" id="A1SW70"/>
<dbReference type="InterPro" id="IPR052521">
    <property type="entry name" value="Cell_div_SPOR-domain"/>
</dbReference>
<dbReference type="Proteomes" id="UP000000639">
    <property type="component" value="Chromosome"/>
</dbReference>
<evidence type="ECO:0000256" key="1">
    <source>
        <dbReference type="SAM" id="Phobius"/>
    </source>
</evidence>
<feature type="domain" description="SPOR" evidence="2">
    <location>
        <begin position="121"/>
        <end position="200"/>
    </location>
</feature>
<feature type="transmembrane region" description="Helical" evidence="1">
    <location>
        <begin position="9"/>
        <end position="27"/>
    </location>
</feature>
<accession>A1SW70</accession>
<keyword evidence="4" id="KW-1185">Reference proteome</keyword>
<dbReference type="HOGENOM" id="CLU_068683_1_1_6"/>
<dbReference type="EMBL" id="CP000510">
    <property type="protein sequence ID" value="ABM03735.1"/>
    <property type="molecule type" value="Genomic_DNA"/>
</dbReference>
<dbReference type="PROSITE" id="PS51724">
    <property type="entry name" value="SPOR"/>
    <property type="match status" value="1"/>
</dbReference>
<dbReference type="KEGG" id="pin:Ping_1967"/>
<evidence type="ECO:0000313" key="4">
    <source>
        <dbReference type="Proteomes" id="UP000000639"/>
    </source>
</evidence>
<dbReference type="RefSeq" id="WP_011770295.1">
    <property type="nucleotide sequence ID" value="NC_008709.1"/>
</dbReference>
<sequence length="205" mass="23057">MASQFKNRLVGVTILVASVVIFLPTIIDGEKISYQDEFTATPIQPETKKHTFTGSEPDIIQTESNLTTNRNQLAIDPIEGKNKKQETQLAKNDDWEIEEVTKPVTLSDKPLESVEKTEKKQFPESAWIIQLGAFENAENINTLLKQLQLAGFQVHTVPQEVIDGVLTRVFVGPDVSQKRLKEQLPRLKKVTQLQGKILPFKAINP</sequence>
<proteinExistence type="predicted"/>
<dbReference type="GO" id="GO:0032153">
    <property type="term" value="C:cell division site"/>
    <property type="evidence" value="ECO:0007669"/>
    <property type="project" value="TreeGrafter"/>
</dbReference>
<reference evidence="3 4" key="1">
    <citation type="submission" date="2007-01" db="EMBL/GenBank/DDBJ databases">
        <title>Complete sequence of Psychromonas ingrahamii 37.</title>
        <authorList>
            <consortium name="US DOE Joint Genome Institute"/>
            <person name="Copeland A."/>
            <person name="Lucas S."/>
            <person name="Lapidus A."/>
            <person name="Barry K."/>
            <person name="Detter J.C."/>
            <person name="Glavina del Rio T."/>
            <person name="Hammon N."/>
            <person name="Israni S."/>
            <person name="Dalin E."/>
            <person name="Tice H."/>
            <person name="Pitluck S."/>
            <person name="Thompson L.S."/>
            <person name="Brettin T."/>
            <person name="Bruce D."/>
            <person name="Han C."/>
            <person name="Tapia R."/>
            <person name="Schmutz J."/>
            <person name="Larimer F."/>
            <person name="Land M."/>
            <person name="Hauser L."/>
            <person name="Kyrpides N."/>
            <person name="Ivanova N."/>
            <person name="Staley J."/>
            <person name="Richardson P."/>
        </authorList>
    </citation>
    <scope>NUCLEOTIDE SEQUENCE [LARGE SCALE GENOMIC DNA]</scope>
    <source>
        <strain evidence="3 4">37</strain>
    </source>
</reference>
<keyword evidence="1" id="KW-1133">Transmembrane helix</keyword>
<dbReference type="GO" id="GO:0032506">
    <property type="term" value="P:cytokinetic process"/>
    <property type="evidence" value="ECO:0007669"/>
    <property type="project" value="TreeGrafter"/>
</dbReference>
<dbReference type="OrthoDB" id="7069135at2"/>
<dbReference type="InterPro" id="IPR036680">
    <property type="entry name" value="SPOR-like_sf"/>
</dbReference>
<dbReference type="InterPro" id="IPR007730">
    <property type="entry name" value="SPOR-like_dom"/>
</dbReference>
<dbReference type="STRING" id="357804.Ping_1967"/>
<dbReference type="eggNOG" id="COG3147">
    <property type="taxonomic scope" value="Bacteria"/>
</dbReference>
<dbReference type="SUPFAM" id="SSF110997">
    <property type="entry name" value="Sporulation related repeat"/>
    <property type="match status" value="1"/>
</dbReference>
<dbReference type="PANTHER" id="PTHR38687">
    <property type="entry name" value="CELL DIVISION PROTEIN DEDD-RELATED"/>
    <property type="match status" value="1"/>
</dbReference>
<organism evidence="3 4">
    <name type="scientific">Psychromonas ingrahamii (strain DSM 17664 / CCUG 51855 / 37)</name>
    <dbReference type="NCBI Taxonomy" id="357804"/>
    <lineage>
        <taxon>Bacteria</taxon>
        <taxon>Pseudomonadati</taxon>
        <taxon>Pseudomonadota</taxon>
        <taxon>Gammaproteobacteria</taxon>
        <taxon>Alteromonadales</taxon>
        <taxon>Psychromonadaceae</taxon>
        <taxon>Psychromonas</taxon>
    </lineage>
</organism>
<protein>
    <submittedName>
        <fullName evidence="3">Sporulation domain protein</fullName>
    </submittedName>
</protein>
<keyword evidence="1" id="KW-0472">Membrane</keyword>
<evidence type="ECO:0000313" key="3">
    <source>
        <dbReference type="EMBL" id="ABM03735.1"/>
    </source>
</evidence>
<evidence type="ECO:0000259" key="2">
    <source>
        <dbReference type="PROSITE" id="PS51724"/>
    </source>
</evidence>
<dbReference type="Pfam" id="PF05036">
    <property type="entry name" value="SPOR"/>
    <property type="match status" value="1"/>
</dbReference>
<dbReference type="GO" id="GO:0030428">
    <property type="term" value="C:cell septum"/>
    <property type="evidence" value="ECO:0007669"/>
    <property type="project" value="TreeGrafter"/>
</dbReference>
<keyword evidence="1" id="KW-0812">Transmembrane</keyword>
<name>A1SW70_PSYIN</name>
<dbReference type="Gene3D" id="3.30.70.1070">
    <property type="entry name" value="Sporulation related repeat"/>
    <property type="match status" value="1"/>
</dbReference>